<dbReference type="SUPFAM" id="SSF46561">
    <property type="entry name" value="Ribosomal protein L29 (L29p)"/>
    <property type="match status" value="1"/>
</dbReference>
<dbReference type="Proteomes" id="UP000176420">
    <property type="component" value="Unassembled WGS sequence"/>
</dbReference>
<dbReference type="HAMAP" id="MF_00374">
    <property type="entry name" value="Ribosomal_uL29"/>
    <property type="match status" value="1"/>
</dbReference>
<evidence type="ECO:0000256" key="4">
    <source>
        <dbReference type="ARBA" id="ARBA00035204"/>
    </source>
</evidence>
<dbReference type="AlphaFoldDB" id="A0A1G2BES3"/>
<evidence type="ECO:0000256" key="5">
    <source>
        <dbReference type="HAMAP-Rule" id="MF_00374"/>
    </source>
</evidence>
<dbReference type="EMBL" id="MHKI01000006">
    <property type="protein sequence ID" value="OGY87743.1"/>
    <property type="molecule type" value="Genomic_DNA"/>
</dbReference>
<dbReference type="Gene3D" id="1.10.287.310">
    <property type="match status" value="1"/>
</dbReference>
<dbReference type="GO" id="GO:0003735">
    <property type="term" value="F:structural constituent of ribosome"/>
    <property type="evidence" value="ECO:0007669"/>
    <property type="project" value="InterPro"/>
</dbReference>
<accession>A0A1G2BES3</accession>
<reference evidence="6 7" key="1">
    <citation type="journal article" date="2016" name="Nat. Commun.">
        <title>Thousands of microbial genomes shed light on interconnected biogeochemical processes in an aquifer system.</title>
        <authorList>
            <person name="Anantharaman K."/>
            <person name="Brown C.T."/>
            <person name="Hug L.A."/>
            <person name="Sharon I."/>
            <person name="Castelle C.J."/>
            <person name="Probst A.J."/>
            <person name="Thomas B.C."/>
            <person name="Singh A."/>
            <person name="Wilkins M.J."/>
            <person name="Karaoz U."/>
            <person name="Brodie E.L."/>
            <person name="Williams K.H."/>
            <person name="Hubbard S.S."/>
            <person name="Banfield J.F."/>
        </authorList>
    </citation>
    <scope>NUCLEOTIDE SEQUENCE [LARGE SCALE GENOMIC DNA]</scope>
</reference>
<dbReference type="GO" id="GO:1990904">
    <property type="term" value="C:ribonucleoprotein complex"/>
    <property type="evidence" value="ECO:0007669"/>
    <property type="project" value="UniProtKB-KW"/>
</dbReference>
<comment type="similarity">
    <text evidence="1 5">Belongs to the universal ribosomal protein uL29 family.</text>
</comment>
<proteinExistence type="inferred from homology"/>
<evidence type="ECO:0000256" key="2">
    <source>
        <dbReference type="ARBA" id="ARBA00022980"/>
    </source>
</evidence>
<keyword evidence="2 5" id="KW-0689">Ribosomal protein</keyword>
<dbReference type="Pfam" id="PF00831">
    <property type="entry name" value="Ribosomal_L29"/>
    <property type="match status" value="1"/>
</dbReference>
<organism evidence="6 7">
    <name type="scientific">Candidatus Kerfeldbacteria bacterium RIFOXYB2_FULL_38_14</name>
    <dbReference type="NCBI Taxonomy" id="1798547"/>
    <lineage>
        <taxon>Bacteria</taxon>
        <taxon>Candidatus Kerfeldiibacteriota</taxon>
    </lineage>
</organism>
<evidence type="ECO:0000313" key="6">
    <source>
        <dbReference type="EMBL" id="OGY87743.1"/>
    </source>
</evidence>
<protein>
    <recommendedName>
        <fullName evidence="4 5">Large ribosomal subunit protein uL29</fullName>
    </recommendedName>
</protein>
<dbReference type="GO" id="GO:0006412">
    <property type="term" value="P:translation"/>
    <property type="evidence" value="ECO:0007669"/>
    <property type="project" value="UniProtKB-UniRule"/>
</dbReference>
<dbReference type="GO" id="GO:0005840">
    <property type="term" value="C:ribosome"/>
    <property type="evidence" value="ECO:0007669"/>
    <property type="project" value="UniProtKB-KW"/>
</dbReference>
<dbReference type="CDD" id="cd00427">
    <property type="entry name" value="Ribosomal_L29_HIP"/>
    <property type="match status" value="1"/>
</dbReference>
<evidence type="ECO:0000313" key="7">
    <source>
        <dbReference type="Proteomes" id="UP000176420"/>
    </source>
</evidence>
<evidence type="ECO:0000256" key="1">
    <source>
        <dbReference type="ARBA" id="ARBA00009254"/>
    </source>
</evidence>
<evidence type="ECO:0000256" key="3">
    <source>
        <dbReference type="ARBA" id="ARBA00023274"/>
    </source>
</evidence>
<keyword evidence="3 5" id="KW-0687">Ribonucleoprotein</keyword>
<gene>
    <name evidence="5" type="primary">rpmC</name>
    <name evidence="6" type="ORF">A2319_04845</name>
</gene>
<sequence>MKIHEIEKKSEKELQGELLKLQEKLSDLRFKAASGQLKQVDQIGKVRKDIARCQTVLIKLSATHNK</sequence>
<dbReference type="NCBIfam" id="TIGR00012">
    <property type="entry name" value="L29"/>
    <property type="match status" value="1"/>
</dbReference>
<dbReference type="InterPro" id="IPR036049">
    <property type="entry name" value="Ribosomal_uL29_sf"/>
</dbReference>
<dbReference type="InterPro" id="IPR001854">
    <property type="entry name" value="Ribosomal_uL29"/>
</dbReference>
<comment type="caution">
    <text evidence="6">The sequence shown here is derived from an EMBL/GenBank/DDBJ whole genome shotgun (WGS) entry which is preliminary data.</text>
</comment>
<name>A0A1G2BES3_9BACT</name>